<dbReference type="PANTHER" id="PTHR43049">
    <property type="entry name" value="EARLY ENDOSOME ANTIGEN"/>
    <property type="match status" value="1"/>
</dbReference>
<keyword evidence="4" id="KW-1185">Reference proteome</keyword>
<proteinExistence type="predicted"/>
<feature type="coiled-coil region" evidence="1">
    <location>
        <begin position="173"/>
        <end position="207"/>
    </location>
</feature>
<dbReference type="Proteomes" id="UP000826271">
    <property type="component" value="Unassembled WGS sequence"/>
</dbReference>
<dbReference type="AlphaFoldDB" id="A0AAV6XWI2"/>
<dbReference type="SUPFAM" id="SSF57997">
    <property type="entry name" value="Tropomyosin"/>
    <property type="match status" value="2"/>
</dbReference>
<gene>
    <name evidence="3" type="ORF">BUALT_Bualt03G0218600</name>
</gene>
<sequence>MSDNIDSFTDLGYIKVMGNGYSLEQIQQVERREAQLKAELNSEKSKSSEYQRRVAQLEAELNSEKSKSGEYQRELRELSQKLSELNGKLKKEVEEKQQLNRGIEDFKSKVAKLESELRQLTARKSELEKELESAIEKSGEHERRANTIHQRSVELEDLVRTTDSKAVDAEKKVSELELLVETEKYRIKELEEQISLLEKNCENFKAEASSNGKRVSELEAELEVVQLRASSREVALQASKEKEKELNELLNLASEENKKIKDATKASNEKMEILLKVLWDELNIPLHKWESTENDLKATGIRENELLDKLKLAEEKLEQQSQLLEEAHARCTELELSHETLTRESDLKIQEAIANFTTKDSEAKALYEKVLVLENEVNGYKEQLASHMNTITELTEKHSKVSELHSAAEARVSEVEERLEEAVLKAFEAKVKTYEEQAEKASALLKSQDSELEQILLKSNQLQKENEALAEANSKLTQDLDSYKIQLSDLQTKLSVVSSEKDNEVEELKTARNEIEDLTCRLTSESEKLQSQISSLKEENNLLNETYQSSKKDFQTMIVHLEEQLKEKKSNEDALKAKLEILDSEVGQKVELQNHLKEIEEKLATTEARFKEEKESSSHKELEREAALKHSSEELEIRKKEILLLENQVKDLEQKLQLANAKSKMTDVGGATEPKGRRYTISGNRLFNFYKKKE</sequence>
<evidence type="ECO:0000256" key="1">
    <source>
        <dbReference type="SAM" id="Coils"/>
    </source>
</evidence>
<name>A0AAV6XWI2_9LAMI</name>
<evidence type="ECO:0000313" key="3">
    <source>
        <dbReference type="EMBL" id="KAG8387104.1"/>
    </source>
</evidence>
<dbReference type="Gene3D" id="1.10.287.1490">
    <property type="match status" value="1"/>
</dbReference>
<organism evidence="3 4">
    <name type="scientific">Buddleja alternifolia</name>
    <dbReference type="NCBI Taxonomy" id="168488"/>
    <lineage>
        <taxon>Eukaryota</taxon>
        <taxon>Viridiplantae</taxon>
        <taxon>Streptophyta</taxon>
        <taxon>Embryophyta</taxon>
        <taxon>Tracheophyta</taxon>
        <taxon>Spermatophyta</taxon>
        <taxon>Magnoliopsida</taxon>
        <taxon>eudicotyledons</taxon>
        <taxon>Gunneridae</taxon>
        <taxon>Pentapetalae</taxon>
        <taxon>asterids</taxon>
        <taxon>lamiids</taxon>
        <taxon>Lamiales</taxon>
        <taxon>Scrophulariaceae</taxon>
        <taxon>Buddlejeae</taxon>
        <taxon>Buddleja</taxon>
    </lineage>
</organism>
<evidence type="ECO:0000313" key="4">
    <source>
        <dbReference type="Proteomes" id="UP000826271"/>
    </source>
</evidence>
<evidence type="ECO:0000256" key="2">
    <source>
        <dbReference type="SAM" id="MobiDB-lite"/>
    </source>
</evidence>
<keyword evidence="1" id="KW-0175">Coiled coil</keyword>
<dbReference type="PANTHER" id="PTHR43049:SF1">
    <property type="entry name" value="EARLY ENDOSOME ANTIGEN"/>
    <property type="match status" value="1"/>
</dbReference>
<comment type="caution">
    <text evidence="3">The sequence shown here is derived from an EMBL/GenBank/DDBJ whole genome shotgun (WGS) entry which is preliminary data.</text>
</comment>
<accession>A0AAV6XWI2</accession>
<dbReference type="EMBL" id="WHWC01000003">
    <property type="protein sequence ID" value="KAG8387104.1"/>
    <property type="molecule type" value="Genomic_DNA"/>
</dbReference>
<feature type="coiled-coil region" evidence="1">
    <location>
        <begin position="232"/>
        <end position="266"/>
    </location>
</feature>
<feature type="region of interest" description="Disordered" evidence="2">
    <location>
        <begin position="610"/>
        <end position="630"/>
    </location>
</feature>
<protein>
    <submittedName>
        <fullName evidence="3">Uncharacterized protein</fullName>
    </submittedName>
</protein>
<reference evidence="3" key="1">
    <citation type="submission" date="2019-10" db="EMBL/GenBank/DDBJ databases">
        <authorList>
            <person name="Zhang R."/>
            <person name="Pan Y."/>
            <person name="Wang J."/>
            <person name="Ma R."/>
            <person name="Yu S."/>
        </authorList>
    </citation>
    <scope>NUCLEOTIDE SEQUENCE</scope>
    <source>
        <strain evidence="3">LA-IB0</strain>
        <tissue evidence="3">Leaf</tissue>
    </source>
</reference>
<feature type="coiled-coil region" evidence="1">
    <location>
        <begin position="26"/>
        <end position="144"/>
    </location>
</feature>